<dbReference type="AlphaFoldDB" id="A0A967AL17"/>
<name>A0A967AL17_9FLAO</name>
<evidence type="ECO:0000256" key="10">
    <source>
        <dbReference type="NCBIfam" id="TIGR00215"/>
    </source>
</evidence>
<gene>
    <name evidence="11" type="primary">lpxB</name>
    <name evidence="11" type="ORF">G7034_08305</name>
</gene>
<proteinExistence type="predicted"/>
<keyword evidence="5" id="KW-0441">Lipid A biosynthesis</keyword>
<keyword evidence="7 11" id="KW-0808">Transferase</keyword>
<dbReference type="Pfam" id="PF02684">
    <property type="entry name" value="LpxB"/>
    <property type="match status" value="1"/>
</dbReference>
<comment type="caution">
    <text evidence="11">The sequence shown here is derived from an EMBL/GenBank/DDBJ whole genome shotgun (WGS) entry which is preliminary data.</text>
</comment>
<dbReference type="PANTHER" id="PTHR30372:SF4">
    <property type="entry name" value="LIPID-A-DISACCHARIDE SYNTHASE, MITOCHONDRIAL-RELATED"/>
    <property type="match status" value="1"/>
</dbReference>
<evidence type="ECO:0000256" key="1">
    <source>
        <dbReference type="ARBA" id="ARBA00002056"/>
    </source>
</evidence>
<dbReference type="EC" id="2.4.1.182" evidence="2 10"/>
<dbReference type="GO" id="GO:0016020">
    <property type="term" value="C:membrane"/>
    <property type="evidence" value="ECO:0007669"/>
    <property type="project" value="GOC"/>
</dbReference>
<organism evidence="11 12">
    <name type="scientific">Psychroflexus maritimus</name>
    <dbReference type="NCBI Taxonomy" id="2714865"/>
    <lineage>
        <taxon>Bacteria</taxon>
        <taxon>Pseudomonadati</taxon>
        <taxon>Bacteroidota</taxon>
        <taxon>Flavobacteriia</taxon>
        <taxon>Flavobacteriales</taxon>
        <taxon>Flavobacteriaceae</taxon>
        <taxon>Psychroflexus</taxon>
    </lineage>
</organism>
<dbReference type="GO" id="GO:0009245">
    <property type="term" value="P:lipid A biosynthetic process"/>
    <property type="evidence" value="ECO:0007669"/>
    <property type="project" value="UniProtKB-UniRule"/>
</dbReference>
<reference evidence="11" key="1">
    <citation type="submission" date="2020-03" db="EMBL/GenBank/DDBJ databases">
        <title>Psychroflexus Maritimus sp. nov., isolate from marine sediment.</title>
        <authorList>
            <person name="Zhong Y.-L."/>
        </authorList>
    </citation>
    <scope>NUCLEOTIDE SEQUENCE</scope>
    <source>
        <strain evidence="11">C1</strain>
    </source>
</reference>
<comment type="function">
    <text evidence="1">Condensation of UDP-2,3-diacylglucosamine and 2,3-diacylglucosamine-1-phosphate to form lipid A disaccharide, a precursor of lipid A, a phosphorylated glycolipid that anchors the lipopolysaccharide to the outer membrane of the cell.</text>
</comment>
<evidence type="ECO:0000256" key="4">
    <source>
        <dbReference type="ARBA" id="ARBA00022516"/>
    </source>
</evidence>
<evidence type="ECO:0000313" key="12">
    <source>
        <dbReference type="Proteomes" id="UP000643701"/>
    </source>
</evidence>
<evidence type="ECO:0000256" key="8">
    <source>
        <dbReference type="ARBA" id="ARBA00023098"/>
    </source>
</evidence>
<evidence type="ECO:0000313" key="11">
    <source>
        <dbReference type="EMBL" id="NGZ90254.1"/>
    </source>
</evidence>
<evidence type="ECO:0000256" key="7">
    <source>
        <dbReference type="ARBA" id="ARBA00022679"/>
    </source>
</evidence>
<dbReference type="InterPro" id="IPR003835">
    <property type="entry name" value="Glyco_trans_19"/>
</dbReference>
<evidence type="ECO:0000256" key="3">
    <source>
        <dbReference type="ARBA" id="ARBA00020902"/>
    </source>
</evidence>
<dbReference type="EMBL" id="JAANAS010000061">
    <property type="protein sequence ID" value="NGZ90254.1"/>
    <property type="molecule type" value="Genomic_DNA"/>
</dbReference>
<sequence>MKYYIIAGEASGDLHAANLIKALKQKDASAQIRAWGGDLMQEAGATLVKHYRELAFMGFWEVITNLKTILNNIAFCKKDIDEFQPDALIFIDYPGFNMRIAKWAKPRGIPTHYYISPQIWAWKENRINAIKRDVDEMYVILPFEKEFYEEKHKFPVHFVGHPLLDAIQNRASVSVEAFQKQHQLSELPIIALLPGSRKQEITKMLELMLKMTPHFPNYQFVIAGAPGQEDEFYQKFIGNQKVNFIKNKTYDLLSVAQAALVTSGTATLETALFNVPEVVCYKGNLISYHIAKRIVKLNYISLVNLIMDREVVKELIQDEFNEKQLQLELEKILSTEKRTEILADYQLLKKKLGGQGASEKTASLLLKSLKK</sequence>
<keyword evidence="8" id="KW-0443">Lipid metabolism</keyword>
<dbReference type="GO" id="GO:0008915">
    <property type="term" value="F:lipid-A-disaccharide synthase activity"/>
    <property type="evidence" value="ECO:0007669"/>
    <property type="project" value="UniProtKB-UniRule"/>
</dbReference>
<evidence type="ECO:0000256" key="2">
    <source>
        <dbReference type="ARBA" id="ARBA00012687"/>
    </source>
</evidence>
<keyword evidence="6 11" id="KW-0328">Glycosyltransferase</keyword>
<dbReference type="SUPFAM" id="SSF53756">
    <property type="entry name" value="UDP-Glycosyltransferase/glycogen phosphorylase"/>
    <property type="match status" value="1"/>
</dbReference>
<evidence type="ECO:0000256" key="6">
    <source>
        <dbReference type="ARBA" id="ARBA00022676"/>
    </source>
</evidence>
<dbReference type="GO" id="GO:0005543">
    <property type="term" value="F:phospholipid binding"/>
    <property type="evidence" value="ECO:0007669"/>
    <property type="project" value="TreeGrafter"/>
</dbReference>
<evidence type="ECO:0000256" key="5">
    <source>
        <dbReference type="ARBA" id="ARBA00022556"/>
    </source>
</evidence>
<evidence type="ECO:0000256" key="9">
    <source>
        <dbReference type="ARBA" id="ARBA00048975"/>
    </source>
</evidence>
<protein>
    <recommendedName>
        <fullName evidence="3 10">Lipid-A-disaccharide synthase</fullName>
        <ecNumber evidence="2 10">2.4.1.182</ecNumber>
    </recommendedName>
</protein>
<keyword evidence="4" id="KW-0444">Lipid biosynthesis</keyword>
<comment type="catalytic activity">
    <reaction evidence="9">
        <text>a lipid X + a UDP-2-N,3-O-bis[(3R)-3-hydroxyacyl]-alpha-D-glucosamine = a lipid A disaccharide + UDP + H(+)</text>
        <dbReference type="Rhea" id="RHEA:67828"/>
        <dbReference type="ChEBI" id="CHEBI:15378"/>
        <dbReference type="ChEBI" id="CHEBI:58223"/>
        <dbReference type="ChEBI" id="CHEBI:137748"/>
        <dbReference type="ChEBI" id="CHEBI:176338"/>
        <dbReference type="ChEBI" id="CHEBI:176343"/>
        <dbReference type="EC" id="2.4.1.182"/>
    </reaction>
</comment>
<accession>A0A967AL17</accession>
<dbReference type="PANTHER" id="PTHR30372">
    <property type="entry name" value="LIPID-A-DISACCHARIDE SYNTHASE"/>
    <property type="match status" value="1"/>
</dbReference>
<dbReference type="NCBIfam" id="TIGR00215">
    <property type="entry name" value="lpxB"/>
    <property type="match status" value="1"/>
</dbReference>
<dbReference type="Proteomes" id="UP000643701">
    <property type="component" value="Unassembled WGS sequence"/>
</dbReference>
<keyword evidence="12" id="KW-1185">Reference proteome</keyword>
<dbReference type="RefSeq" id="WP_166400505.1">
    <property type="nucleotide sequence ID" value="NZ_JAANAS010000061.1"/>
</dbReference>